<gene>
    <name evidence="3" type="ORF">A3D91_04965</name>
</gene>
<comment type="caution">
    <text evidence="3">The sequence shown here is derived from an EMBL/GenBank/DDBJ whole genome shotgun (WGS) entry which is preliminary data.</text>
</comment>
<dbReference type="Gene3D" id="3.40.50.2000">
    <property type="entry name" value="Glycogen Phosphorylase B"/>
    <property type="match status" value="2"/>
</dbReference>
<evidence type="ECO:0000259" key="2">
    <source>
        <dbReference type="Pfam" id="PF13439"/>
    </source>
</evidence>
<dbReference type="InterPro" id="IPR001296">
    <property type="entry name" value="Glyco_trans_1"/>
</dbReference>
<dbReference type="InterPro" id="IPR028098">
    <property type="entry name" value="Glyco_trans_4-like_N"/>
</dbReference>
<sequence length="382" mass="43331">MQILYTLNSGTPGGMEQHVLDLVEIIVENGHQAFVWCSTGVISDWYKKAGAVVKIFSIKTDIDPLYIYNLYKFLRAEKIDVVHAHELKAVVNTLIAAKLAGVKIRISNTHTPISEWQIRKLAKKLNVLFYSQVVNLLSTKEIALTESRKRVKVAEGIIEDKLEVIPNCVDYNHFDQDFITRLSYRKELLQEYNINSGAFVFGCVGRMTVEKGQDVLIRAFADFLNKIGNGQDVYLMLAGGGLRENELKQLSETLKIREKVIITGVFNAEGREKYFSAIDIFVLPSRAEGFGIVLLEAMASGLPCICSDLEVLQEVGGSTCMYFESENHLDLFDKMYFYFEKKSELGRLGEAAKIRVKELFTKENFSEKYLNLYSELLNGRNK</sequence>
<name>A0A1F4VAY9_UNCKA</name>
<protein>
    <recommendedName>
        <fullName evidence="5">Glycosyltransferase subfamily 4-like N-terminal domain-containing protein</fullName>
    </recommendedName>
</protein>
<evidence type="ECO:0000313" key="3">
    <source>
        <dbReference type="EMBL" id="OGC54080.1"/>
    </source>
</evidence>
<dbReference type="Proteomes" id="UP000178127">
    <property type="component" value="Unassembled WGS sequence"/>
</dbReference>
<dbReference type="STRING" id="1802620.A3D91_04965"/>
<dbReference type="PANTHER" id="PTHR45947:SF3">
    <property type="entry name" value="SULFOQUINOVOSYL TRANSFERASE SQD2"/>
    <property type="match status" value="1"/>
</dbReference>
<evidence type="ECO:0008006" key="5">
    <source>
        <dbReference type="Google" id="ProtNLM"/>
    </source>
</evidence>
<dbReference type="SUPFAM" id="SSF53756">
    <property type="entry name" value="UDP-Glycosyltransferase/glycogen phosphorylase"/>
    <property type="match status" value="1"/>
</dbReference>
<feature type="domain" description="Glycosyl transferase family 1" evidence="1">
    <location>
        <begin position="186"/>
        <end position="353"/>
    </location>
</feature>
<organism evidence="3 4">
    <name type="scientific">candidate division WWE3 bacterium RIFCSPHIGHO2_02_FULL_38_14</name>
    <dbReference type="NCBI Taxonomy" id="1802620"/>
    <lineage>
        <taxon>Bacteria</taxon>
        <taxon>Katanobacteria</taxon>
    </lineage>
</organism>
<dbReference type="AlphaFoldDB" id="A0A1F4VAY9"/>
<dbReference type="EMBL" id="MEVD01000006">
    <property type="protein sequence ID" value="OGC54080.1"/>
    <property type="molecule type" value="Genomic_DNA"/>
</dbReference>
<evidence type="ECO:0000313" key="4">
    <source>
        <dbReference type="Proteomes" id="UP000178127"/>
    </source>
</evidence>
<dbReference type="Pfam" id="PF13439">
    <property type="entry name" value="Glyco_transf_4"/>
    <property type="match status" value="1"/>
</dbReference>
<accession>A0A1F4VAY9</accession>
<dbReference type="Pfam" id="PF00534">
    <property type="entry name" value="Glycos_transf_1"/>
    <property type="match status" value="1"/>
</dbReference>
<dbReference type="PANTHER" id="PTHR45947">
    <property type="entry name" value="SULFOQUINOVOSYL TRANSFERASE SQD2"/>
    <property type="match status" value="1"/>
</dbReference>
<dbReference type="GO" id="GO:0016757">
    <property type="term" value="F:glycosyltransferase activity"/>
    <property type="evidence" value="ECO:0007669"/>
    <property type="project" value="InterPro"/>
</dbReference>
<dbReference type="InterPro" id="IPR050194">
    <property type="entry name" value="Glycosyltransferase_grp1"/>
</dbReference>
<reference evidence="3 4" key="1">
    <citation type="journal article" date="2016" name="Nat. Commun.">
        <title>Thousands of microbial genomes shed light on interconnected biogeochemical processes in an aquifer system.</title>
        <authorList>
            <person name="Anantharaman K."/>
            <person name="Brown C.T."/>
            <person name="Hug L.A."/>
            <person name="Sharon I."/>
            <person name="Castelle C.J."/>
            <person name="Probst A.J."/>
            <person name="Thomas B.C."/>
            <person name="Singh A."/>
            <person name="Wilkins M.J."/>
            <person name="Karaoz U."/>
            <person name="Brodie E.L."/>
            <person name="Williams K.H."/>
            <person name="Hubbard S.S."/>
            <person name="Banfield J.F."/>
        </authorList>
    </citation>
    <scope>NUCLEOTIDE SEQUENCE [LARGE SCALE GENOMIC DNA]</scope>
</reference>
<proteinExistence type="predicted"/>
<dbReference type="CDD" id="cd03801">
    <property type="entry name" value="GT4_PimA-like"/>
    <property type="match status" value="1"/>
</dbReference>
<feature type="domain" description="Glycosyltransferase subfamily 4-like N-terminal" evidence="2">
    <location>
        <begin position="12"/>
        <end position="171"/>
    </location>
</feature>
<evidence type="ECO:0000259" key="1">
    <source>
        <dbReference type="Pfam" id="PF00534"/>
    </source>
</evidence>